<protein>
    <submittedName>
        <fullName evidence="2">Uncharacterized protein</fullName>
    </submittedName>
</protein>
<reference evidence="2" key="2">
    <citation type="journal article" date="2024" name="Plant">
        <title>Genomic evolution and insights into agronomic trait innovations of Sesamum species.</title>
        <authorList>
            <person name="Miao H."/>
            <person name="Wang L."/>
            <person name="Qu L."/>
            <person name="Liu H."/>
            <person name="Sun Y."/>
            <person name="Le M."/>
            <person name="Wang Q."/>
            <person name="Wei S."/>
            <person name="Zheng Y."/>
            <person name="Lin W."/>
            <person name="Duan Y."/>
            <person name="Cao H."/>
            <person name="Xiong S."/>
            <person name="Wang X."/>
            <person name="Wei L."/>
            <person name="Li C."/>
            <person name="Ma Q."/>
            <person name="Ju M."/>
            <person name="Zhao R."/>
            <person name="Li G."/>
            <person name="Mu C."/>
            <person name="Tian Q."/>
            <person name="Mei H."/>
            <person name="Zhang T."/>
            <person name="Gao T."/>
            <person name="Zhang H."/>
        </authorList>
    </citation>
    <scope>NUCLEOTIDE SEQUENCE</scope>
    <source>
        <strain evidence="2">G02</strain>
    </source>
</reference>
<comment type="caution">
    <text evidence="2">The sequence shown here is derived from an EMBL/GenBank/DDBJ whole genome shotgun (WGS) entry which is preliminary data.</text>
</comment>
<reference evidence="2" key="1">
    <citation type="submission" date="2020-06" db="EMBL/GenBank/DDBJ databases">
        <authorList>
            <person name="Li T."/>
            <person name="Hu X."/>
            <person name="Zhang T."/>
            <person name="Song X."/>
            <person name="Zhang H."/>
            <person name="Dai N."/>
            <person name="Sheng W."/>
            <person name="Hou X."/>
            <person name="Wei L."/>
        </authorList>
    </citation>
    <scope>NUCLEOTIDE SEQUENCE</scope>
    <source>
        <strain evidence="2">G02</strain>
        <tissue evidence="2">Leaf</tissue>
    </source>
</reference>
<dbReference type="AlphaFoldDB" id="A0AAW2PZQ7"/>
<gene>
    <name evidence="2" type="ORF">Sradi_3780800</name>
</gene>
<name>A0AAW2PZQ7_SESRA</name>
<proteinExistence type="predicted"/>
<dbReference type="EMBL" id="JACGWJ010000016">
    <property type="protein sequence ID" value="KAL0360963.1"/>
    <property type="molecule type" value="Genomic_DNA"/>
</dbReference>
<feature type="region of interest" description="Disordered" evidence="1">
    <location>
        <begin position="36"/>
        <end position="61"/>
    </location>
</feature>
<organism evidence="2">
    <name type="scientific">Sesamum radiatum</name>
    <name type="common">Black benniseed</name>
    <dbReference type="NCBI Taxonomy" id="300843"/>
    <lineage>
        <taxon>Eukaryota</taxon>
        <taxon>Viridiplantae</taxon>
        <taxon>Streptophyta</taxon>
        <taxon>Embryophyta</taxon>
        <taxon>Tracheophyta</taxon>
        <taxon>Spermatophyta</taxon>
        <taxon>Magnoliopsida</taxon>
        <taxon>eudicotyledons</taxon>
        <taxon>Gunneridae</taxon>
        <taxon>Pentapetalae</taxon>
        <taxon>asterids</taxon>
        <taxon>lamiids</taxon>
        <taxon>Lamiales</taxon>
        <taxon>Pedaliaceae</taxon>
        <taxon>Sesamum</taxon>
    </lineage>
</organism>
<evidence type="ECO:0000256" key="1">
    <source>
        <dbReference type="SAM" id="MobiDB-lite"/>
    </source>
</evidence>
<accession>A0AAW2PZQ7</accession>
<evidence type="ECO:0000313" key="2">
    <source>
        <dbReference type="EMBL" id="KAL0360963.1"/>
    </source>
</evidence>
<sequence length="61" mass="6861">MVASFLDENAGLANALERDDEVHLWFQRVCSMLDRTHDGGSNRAGDGGYPSPLDSSFCWRW</sequence>